<keyword evidence="4" id="KW-1185">Reference proteome</keyword>
<protein>
    <recommendedName>
        <fullName evidence="2">Hemerythrin-like domain-containing protein</fullName>
    </recommendedName>
</protein>
<feature type="compositionally biased region" description="Basic and acidic residues" evidence="1">
    <location>
        <begin position="321"/>
        <end position="339"/>
    </location>
</feature>
<reference evidence="3" key="1">
    <citation type="journal article" date="2020" name="bioRxiv">
        <title>Comparative genomics of Chlamydomonas.</title>
        <authorList>
            <person name="Craig R.J."/>
            <person name="Hasan A.R."/>
            <person name="Ness R.W."/>
            <person name="Keightley P.D."/>
        </authorList>
    </citation>
    <scope>NUCLEOTIDE SEQUENCE</scope>
    <source>
        <strain evidence="3">CCAP 11/70</strain>
    </source>
</reference>
<dbReference type="Pfam" id="PF01814">
    <property type="entry name" value="Hemerythrin"/>
    <property type="match status" value="1"/>
</dbReference>
<dbReference type="EMBL" id="JAEHOE010000030">
    <property type="protein sequence ID" value="KAG2494551.1"/>
    <property type="molecule type" value="Genomic_DNA"/>
</dbReference>
<organism evidence="3 4">
    <name type="scientific">Edaphochlamys debaryana</name>
    <dbReference type="NCBI Taxonomy" id="47281"/>
    <lineage>
        <taxon>Eukaryota</taxon>
        <taxon>Viridiplantae</taxon>
        <taxon>Chlorophyta</taxon>
        <taxon>core chlorophytes</taxon>
        <taxon>Chlorophyceae</taxon>
        <taxon>CS clade</taxon>
        <taxon>Chlamydomonadales</taxon>
        <taxon>Chlamydomonadales incertae sedis</taxon>
        <taxon>Edaphochlamys</taxon>
    </lineage>
</organism>
<evidence type="ECO:0000313" key="3">
    <source>
        <dbReference type="EMBL" id="KAG2494551.1"/>
    </source>
</evidence>
<evidence type="ECO:0000313" key="4">
    <source>
        <dbReference type="Proteomes" id="UP000612055"/>
    </source>
</evidence>
<gene>
    <name evidence="3" type="ORF">HYH03_007318</name>
</gene>
<dbReference type="InterPro" id="IPR012312">
    <property type="entry name" value="Hemerythrin-like"/>
</dbReference>
<dbReference type="CDD" id="cd12108">
    <property type="entry name" value="Hr-like"/>
    <property type="match status" value="1"/>
</dbReference>
<dbReference type="AlphaFoldDB" id="A0A835Y261"/>
<feature type="region of interest" description="Disordered" evidence="1">
    <location>
        <begin position="304"/>
        <end position="378"/>
    </location>
</feature>
<evidence type="ECO:0000256" key="1">
    <source>
        <dbReference type="SAM" id="MobiDB-lite"/>
    </source>
</evidence>
<feature type="compositionally biased region" description="Low complexity" evidence="1">
    <location>
        <begin position="304"/>
        <end position="320"/>
    </location>
</feature>
<name>A0A835Y261_9CHLO</name>
<dbReference type="Gene3D" id="1.20.120.520">
    <property type="entry name" value="nmb1532 protein domain like"/>
    <property type="match status" value="1"/>
</dbReference>
<dbReference type="Proteomes" id="UP000612055">
    <property type="component" value="Unassembled WGS sequence"/>
</dbReference>
<proteinExistence type="predicted"/>
<accession>A0A835Y261</accession>
<feature type="domain" description="Hemerythrin-like" evidence="2">
    <location>
        <begin position="81"/>
        <end position="213"/>
    </location>
</feature>
<comment type="caution">
    <text evidence="3">The sequence shown here is derived from an EMBL/GenBank/DDBJ whole genome shotgun (WGS) entry which is preliminary data.</text>
</comment>
<dbReference type="OrthoDB" id="527695at2759"/>
<feature type="region of interest" description="Disordered" evidence="1">
    <location>
        <begin position="1"/>
        <end position="32"/>
    </location>
</feature>
<evidence type="ECO:0000259" key="2">
    <source>
        <dbReference type="Pfam" id="PF01814"/>
    </source>
</evidence>
<feature type="compositionally biased region" description="Basic and acidic residues" evidence="1">
    <location>
        <begin position="354"/>
        <end position="372"/>
    </location>
</feature>
<sequence>MSPGSVDGPVANGASTMSPGSVDGPVSPEEERDPVMVAGFGTLHHSNLDLALAQLGMTLEEAESALGTNDKWSFPGYACGWRQHHDAIRFALDRLVEAAARTKEVVASGQPLALWQVSGLQLLVKDFCDFADAHSEHEEEIFYRWMKRRVELPVCLTADHGDIERLLTRIEVRVKLLRPGPAPDKLESVAKLHSRLVSLRELMLPHMELEEFVSLVLLRTHFTEKEAKTPERREKRRLTRHDLAFVGRSMNTANKKTMLQRLGASRLFTKLVLLPAMLRDDATVGLAFRELTTGRPTPASLEAEAAFEESGAARGQQDGARGLREQGQRERGREKEGPGGREGGGGGEGGGEGGGKEGGEGPDEGKELRPDLRGPAGYYALKHRQARDPACGGPNRAWDSTAEVCCRCFGGCMNACGA</sequence>
<feature type="compositionally biased region" description="Gly residues" evidence="1">
    <location>
        <begin position="340"/>
        <end position="353"/>
    </location>
</feature>